<name>A0A2P2P187_RHIMU</name>
<keyword evidence="1" id="KW-1133">Transmembrane helix</keyword>
<accession>A0A2P2P187</accession>
<evidence type="ECO:0000256" key="1">
    <source>
        <dbReference type="SAM" id="Phobius"/>
    </source>
</evidence>
<dbReference type="EMBL" id="GGEC01067945">
    <property type="protein sequence ID" value="MBX48429.1"/>
    <property type="molecule type" value="Transcribed_RNA"/>
</dbReference>
<keyword evidence="1" id="KW-0812">Transmembrane</keyword>
<sequence>MLVASIEYVLIGWVYISVLEPVWANIRQINLGAQNMDDSIYS</sequence>
<keyword evidence="1" id="KW-0472">Membrane</keyword>
<proteinExistence type="predicted"/>
<evidence type="ECO:0000313" key="2">
    <source>
        <dbReference type="EMBL" id="MBX48429.1"/>
    </source>
</evidence>
<feature type="transmembrane region" description="Helical" evidence="1">
    <location>
        <begin position="6"/>
        <end position="26"/>
    </location>
</feature>
<dbReference type="AlphaFoldDB" id="A0A2P2P187"/>
<organism evidence="2">
    <name type="scientific">Rhizophora mucronata</name>
    <name type="common">Asiatic mangrove</name>
    <dbReference type="NCBI Taxonomy" id="61149"/>
    <lineage>
        <taxon>Eukaryota</taxon>
        <taxon>Viridiplantae</taxon>
        <taxon>Streptophyta</taxon>
        <taxon>Embryophyta</taxon>
        <taxon>Tracheophyta</taxon>
        <taxon>Spermatophyta</taxon>
        <taxon>Magnoliopsida</taxon>
        <taxon>eudicotyledons</taxon>
        <taxon>Gunneridae</taxon>
        <taxon>Pentapetalae</taxon>
        <taxon>rosids</taxon>
        <taxon>fabids</taxon>
        <taxon>Malpighiales</taxon>
        <taxon>Rhizophoraceae</taxon>
        <taxon>Rhizophora</taxon>
    </lineage>
</organism>
<protein>
    <submittedName>
        <fullName evidence="2">Uncharacterized protein</fullName>
    </submittedName>
</protein>
<reference evidence="2" key="1">
    <citation type="submission" date="2018-02" db="EMBL/GenBank/DDBJ databases">
        <title>Rhizophora mucronata_Transcriptome.</title>
        <authorList>
            <person name="Meera S.P."/>
            <person name="Sreeshan A."/>
            <person name="Augustine A."/>
        </authorList>
    </citation>
    <scope>NUCLEOTIDE SEQUENCE</scope>
    <source>
        <tissue evidence="2">Leaf</tissue>
    </source>
</reference>